<accession>A0A9P6BDH0</accession>
<evidence type="ECO:0000313" key="1">
    <source>
        <dbReference type="EMBL" id="KAF9520831.1"/>
    </source>
</evidence>
<dbReference type="OrthoDB" id="9994419at2759"/>
<dbReference type="Proteomes" id="UP000886523">
    <property type="component" value="Unassembled WGS sequence"/>
</dbReference>
<dbReference type="EMBL" id="MU128910">
    <property type="protein sequence ID" value="KAF9520831.1"/>
    <property type="molecule type" value="Genomic_DNA"/>
</dbReference>
<reference evidence="1" key="1">
    <citation type="journal article" date="2020" name="Nat. Commun.">
        <title>Large-scale genome sequencing of mycorrhizal fungi provides insights into the early evolution of symbiotic traits.</title>
        <authorList>
            <person name="Miyauchi S."/>
            <person name="Kiss E."/>
            <person name="Kuo A."/>
            <person name="Drula E."/>
            <person name="Kohler A."/>
            <person name="Sanchez-Garcia M."/>
            <person name="Morin E."/>
            <person name="Andreopoulos B."/>
            <person name="Barry K.W."/>
            <person name="Bonito G."/>
            <person name="Buee M."/>
            <person name="Carver A."/>
            <person name="Chen C."/>
            <person name="Cichocki N."/>
            <person name="Clum A."/>
            <person name="Culley D."/>
            <person name="Crous P.W."/>
            <person name="Fauchery L."/>
            <person name="Girlanda M."/>
            <person name="Hayes R.D."/>
            <person name="Keri Z."/>
            <person name="LaButti K."/>
            <person name="Lipzen A."/>
            <person name="Lombard V."/>
            <person name="Magnuson J."/>
            <person name="Maillard F."/>
            <person name="Murat C."/>
            <person name="Nolan M."/>
            <person name="Ohm R.A."/>
            <person name="Pangilinan J."/>
            <person name="Pereira M.F."/>
            <person name="Perotto S."/>
            <person name="Peter M."/>
            <person name="Pfister S."/>
            <person name="Riley R."/>
            <person name="Sitrit Y."/>
            <person name="Stielow J.B."/>
            <person name="Szollosi G."/>
            <person name="Zifcakova L."/>
            <person name="Stursova M."/>
            <person name="Spatafora J.W."/>
            <person name="Tedersoo L."/>
            <person name="Vaario L.M."/>
            <person name="Yamada A."/>
            <person name="Yan M."/>
            <person name="Wang P."/>
            <person name="Xu J."/>
            <person name="Bruns T."/>
            <person name="Baldrian P."/>
            <person name="Vilgalys R."/>
            <person name="Dunand C."/>
            <person name="Henrissat B."/>
            <person name="Grigoriev I.V."/>
            <person name="Hibbett D."/>
            <person name="Nagy L.G."/>
            <person name="Martin F.M."/>
        </authorList>
    </citation>
    <scope>NUCLEOTIDE SEQUENCE</scope>
    <source>
        <strain evidence="1">UP504</strain>
    </source>
</reference>
<dbReference type="Gene3D" id="3.80.10.10">
    <property type="entry name" value="Ribonuclease Inhibitor"/>
    <property type="match status" value="1"/>
</dbReference>
<dbReference type="InterPro" id="IPR032675">
    <property type="entry name" value="LRR_dom_sf"/>
</dbReference>
<evidence type="ECO:0000313" key="2">
    <source>
        <dbReference type="Proteomes" id="UP000886523"/>
    </source>
</evidence>
<protein>
    <submittedName>
        <fullName evidence="1">Uncharacterized protein</fullName>
    </submittedName>
</protein>
<gene>
    <name evidence="1" type="ORF">BS47DRAFT_1374647</name>
</gene>
<name>A0A9P6BDH0_9AGAM</name>
<organism evidence="1 2">
    <name type="scientific">Hydnum rufescens UP504</name>
    <dbReference type="NCBI Taxonomy" id="1448309"/>
    <lineage>
        <taxon>Eukaryota</taxon>
        <taxon>Fungi</taxon>
        <taxon>Dikarya</taxon>
        <taxon>Basidiomycota</taxon>
        <taxon>Agaricomycotina</taxon>
        <taxon>Agaricomycetes</taxon>
        <taxon>Cantharellales</taxon>
        <taxon>Hydnaceae</taxon>
        <taxon>Hydnum</taxon>
    </lineage>
</organism>
<dbReference type="SUPFAM" id="SSF52047">
    <property type="entry name" value="RNI-like"/>
    <property type="match status" value="1"/>
</dbReference>
<dbReference type="AlphaFoldDB" id="A0A9P6BDH0"/>
<proteinExistence type="predicted"/>
<keyword evidence="2" id="KW-1185">Reference proteome</keyword>
<comment type="caution">
    <text evidence="1">The sequence shown here is derived from an EMBL/GenBank/DDBJ whole genome shotgun (WGS) entry which is preliminary data.</text>
</comment>
<sequence>MGRDYPADVLYAIACAVSLAAVPATPSSLDPLYHLPSSAPAHTPPPYPGTHWSEQASRKTLATLCPIDIPSGSVPLDLLTPPASRDPSPARLRSASPGRWRLIRAPGLYVPTPVDPSPGRHVRHLDFNHFRTIGMRRYVGDGLHSRFVTGQRLDKLLKELPNLMAFGATEFMDSAMSTEVLSELFLRGSSMRPIARGRGAVPNSEDELQEEEDEERLADYRPIQAIDLCGCVSSVFVNALQHFVESQGLGMVPTEGGLSRPRRSFTGLKRLGLRELLHILGTSSTLRLQSVALARCTRLTRESITSFLIEGHSTHDITELSLYGDLTFPSSLTEEDLMRIVTEAPCFKSGRMEYLDLSSGPVTPAILIAFSTQPSLRSLGLSHIPTLSLSAISSFVLDRAPNVEILTLISSTPELCARNARDVSFAVHSNLLRSLRIVPFYFPIFPFRVPESPSPSGPPVPGTPTRLRVIELGSPTLACLGAGADSWRVVRSRGGRAWYVDTASAWIDGVFRRDLAVGHPVREEVTRLAACDGNVIGSGSVGWHSRKMEILQGQGMLGREDGLYGAAAFAYVG</sequence>